<reference evidence="1 2" key="1">
    <citation type="submission" date="2020-07" db="EMBL/GenBank/DDBJ databases">
        <title>Description of Kordia aestuariivivens sp. nov., isolated from a tidal flat.</title>
        <authorList>
            <person name="Park S."/>
            <person name="Yoon J.-H."/>
        </authorList>
    </citation>
    <scope>NUCLEOTIDE SEQUENCE [LARGE SCALE GENOMIC DNA]</scope>
    <source>
        <strain evidence="1 2">YSTF-M3</strain>
    </source>
</reference>
<evidence type="ECO:0000313" key="2">
    <source>
        <dbReference type="Proteomes" id="UP000619238"/>
    </source>
</evidence>
<comment type="caution">
    <text evidence="1">The sequence shown here is derived from an EMBL/GenBank/DDBJ whole genome shotgun (WGS) entry which is preliminary data.</text>
</comment>
<organism evidence="1 2">
    <name type="scientific">Kordia aestuariivivens</name>
    <dbReference type="NCBI Taxonomy" id="2759037"/>
    <lineage>
        <taxon>Bacteria</taxon>
        <taxon>Pseudomonadati</taxon>
        <taxon>Bacteroidota</taxon>
        <taxon>Flavobacteriia</taxon>
        <taxon>Flavobacteriales</taxon>
        <taxon>Flavobacteriaceae</taxon>
        <taxon>Kordia</taxon>
    </lineage>
</organism>
<evidence type="ECO:0008006" key="3">
    <source>
        <dbReference type="Google" id="ProtNLM"/>
    </source>
</evidence>
<sequence>MKRLFFLLVLLVITVISCTTTQLIDNWKNPDIDRYEPQKVLIVGLTSNIEARQKFEKQLKDELELRGSEAVGSLTLFDPSFRTEKMTEEELKALEDKLIDDGFDTILFTKIIGVEDKVAYKENYHNYDETYRKFTDEYLRYQDIYYNPEYYDQYTIYHSETSMYCICPTKDRELIWKGYIDIVDPTSIDESVDDYVKLAIAVLEEQQLINQRTIIPVKKELID</sequence>
<protein>
    <recommendedName>
        <fullName evidence="3">Cardiolipin synthetase</fullName>
    </recommendedName>
</protein>
<proteinExistence type="predicted"/>
<dbReference type="RefSeq" id="WP_187564088.1">
    <property type="nucleotide sequence ID" value="NZ_JACGWS010000016.1"/>
</dbReference>
<accession>A0ABR7QF46</accession>
<keyword evidence="2" id="KW-1185">Reference proteome</keyword>
<dbReference type="Proteomes" id="UP000619238">
    <property type="component" value="Unassembled WGS sequence"/>
</dbReference>
<evidence type="ECO:0000313" key="1">
    <source>
        <dbReference type="EMBL" id="MBC8757043.1"/>
    </source>
</evidence>
<dbReference type="PROSITE" id="PS51257">
    <property type="entry name" value="PROKAR_LIPOPROTEIN"/>
    <property type="match status" value="1"/>
</dbReference>
<gene>
    <name evidence="1" type="ORF">H2O64_20390</name>
</gene>
<dbReference type="EMBL" id="JACGWS010000016">
    <property type="protein sequence ID" value="MBC8757043.1"/>
    <property type="molecule type" value="Genomic_DNA"/>
</dbReference>
<name>A0ABR7QF46_9FLAO</name>